<proteinExistence type="predicted"/>
<dbReference type="EMBL" id="JAGPXF010000008">
    <property type="protein sequence ID" value="KAH7232971.1"/>
    <property type="molecule type" value="Genomic_DNA"/>
</dbReference>
<comment type="caution">
    <text evidence="3">The sequence shown here is derived from an EMBL/GenBank/DDBJ whole genome shotgun (WGS) entry which is preliminary data.</text>
</comment>
<feature type="compositionally biased region" description="Acidic residues" evidence="2">
    <location>
        <begin position="211"/>
        <end position="222"/>
    </location>
</feature>
<protein>
    <submittedName>
        <fullName evidence="3">Uncharacterized protein</fullName>
    </submittedName>
</protein>
<dbReference type="AlphaFoldDB" id="A0A8K0RJS9"/>
<sequence>MITSRALTVHSSRSTTRTTDASVTLFDASAADEKITDNDVAIAATREAIAKGQQRLAELDTAAPADTTNPLITSLEDANVARNAVLYGKAAFQSNLVPMNMDEEVAKVIRRNYADKLAAAEGKINDIEKNIEAEKVAGVKAATERAELQSKIKKLERKGDQYENEMLFWASIHNMVSLGPKGLKTLFDVMKSQGMSLNEVIHSIMESEVVDVDNSGDGESESEIPATPQTSD</sequence>
<gene>
    <name evidence="3" type="ORF">BKA59DRAFT_534794</name>
</gene>
<dbReference type="Proteomes" id="UP000813427">
    <property type="component" value="Unassembled WGS sequence"/>
</dbReference>
<reference evidence="3" key="1">
    <citation type="journal article" date="2021" name="Nat. Commun.">
        <title>Genetic determinants of endophytism in the Arabidopsis root mycobiome.</title>
        <authorList>
            <person name="Mesny F."/>
            <person name="Miyauchi S."/>
            <person name="Thiergart T."/>
            <person name="Pickel B."/>
            <person name="Atanasova L."/>
            <person name="Karlsson M."/>
            <person name="Huettel B."/>
            <person name="Barry K.W."/>
            <person name="Haridas S."/>
            <person name="Chen C."/>
            <person name="Bauer D."/>
            <person name="Andreopoulos W."/>
            <person name="Pangilinan J."/>
            <person name="LaButti K."/>
            <person name="Riley R."/>
            <person name="Lipzen A."/>
            <person name="Clum A."/>
            <person name="Drula E."/>
            <person name="Henrissat B."/>
            <person name="Kohler A."/>
            <person name="Grigoriev I.V."/>
            <person name="Martin F.M."/>
            <person name="Hacquard S."/>
        </authorList>
    </citation>
    <scope>NUCLEOTIDE SEQUENCE</scope>
    <source>
        <strain evidence="3">MPI-SDFR-AT-0068</strain>
    </source>
</reference>
<keyword evidence="1" id="KW-0175">Coiled coil</keyword>
<evidence type="ECO:0000313" key="3">
    <source>
        <dbReference type="EMBL" id="KAH7232971.1"/>
    </source>
</evidence>
<organism evidence="3 4">
    <name type="scientific">Fusarium tricinctum</name>
    <dbReference type="NCBI Taxonomy" id="61284"/>
    <lineage>
        <taxon>Eukaryota</taxon>
        <taxon>Fungi</taxon>
        <taxon>Dikarya</taxon>
        <taxon>Ascomycota</taxon>
        <taxon>Pezizomycotina</taxon>
        <taxon>Sordariomycetes</taxon>
        <taxon>Hypocreomycetidae</taxon>
        <taxon>Hypocreales</taxon>
        <taxon>Nectriaceae</taxon>
        <taxon>Fusarium</taxon>
        <taxon>Fusarium tricinctum species complex</taxon>
    </lineage>
</organism>
<evidence type="ECO:0000313" key="4">
    <source>
        <dbReference type="Proteomes" id="UP000813427"/>
    </source>
</evidence>
<feature type="region of interest" description="Disordered" evidence="2">
    <location>
        <begin position="211"/>
        <end position="232"/>
    </location>
</feature>
<keyword evidence="4" id="KW-1185">Reference proteome</keyword>
<evidence type="ECO:0000256" key="2">
    <source>
        <dbReference type="SAM" id="MobiDB-lite"/>
    </source>
</evidence>
<accession>A0A8K0RJS9</accession>
<name>A0A8K0RJS9_9HYPO</name>
<evidence type="ECO:0000256" key="1">
    <source>
        <dbReference type="SAM" id="Coils"/>
    </source>
</evidence>
<feature type="coiled-coil region" evidence="1">
    <location>
        <begin position="110"/>
        <end position="165"/>
    </location>
</feature>